<dbReference type="EMBL" id="JBCITM010000026">
    <property type="protein sequence ID" value="MEN1762020.1"/>
    <property type="molecule type" value="Genomic_DNA"/>
</dbReference>
<evidence type="ECO:0000313" key="1">
    <source>
        <dbReference type="EMBL" id="MEN1762020.1"/>
    </source>
</evidence>
<dbReference type="SUPFAM" id="SSF56784">
    <property type="entry name" value="HAD-like"/>
    <property type="match status" value="1"/>
</dbReference>
<proteinExistence type="predicted"/>
<dbReference type="InterPro" id="IPR036412">
    <property type="entry name" value="HAD-like_sf"/>
</dbReference>
<accession>A0ABU9VXX8</accession>
<name>A0ABU9VXX8_9CLOT</name>
<dbReference type="RefSeq" id="WP_343187304.1">
    <property type="nucleotide sequence ID" value="NZ_JBCITM010000026.1"/>
</dbReference>
<reference evidence="1 2" key="1">
    <citation type="submission" date="2024-04" db="EMBL/GenBank/DDBJ databases">
        <title>Genome sequencing and metabolic network reconstruction of aminoacids and betaine degradation by Anoxynatronum sibiricum.</title>
        <authorList>
            <person name="Detkova E.N."/>
            <person name="Boltjanskaja Y.V."/>
            <person name="Mardanov A.V."/>
            <person name="Kevbrin V."/>
        </authorList>
    </citation>
    <scope>NUCLEOTIDE SEQUENCE [LARGE SCALE GENOMIC DNA]</scope>
    <source>
        <strain evidence="1 2">Z-7981</strain>
    </source>
</reference>
<keyword evidence="2" id="KW-1185">Reference proteome</keyword>
<dbReference type="InterPro" id="IPR023214">
    <property type="entry name" value="HAD_sf"/>
</dbReference>
<comment type="caution">
    <text evidence="1">The sequence shown here is derived from an EMBL/GenBank/DDBJ whole genome shotgun (WGS) entry which is preliminary data.</text>
</comment>
<organism evidence="1 2">
    <name type="scientific">Anoxynatronum sibiricum</name>
    <dbReference type="NCBI Taxonomy" id="210623"/>
    <lineage>
        <taxon>Bacteria</taxon>
        <taxon>Bacillati</taxon>
        <taxon>Bacillota</taxon>
        <taxon>Clostridia</taxon>
        <taxon>Eubacteriales</taxon>
        <taxon>Clostridiaceae</taxon>
        <taxon>Anoxynatronum</taxon>
    </lineage>
</organism>
<sequence length="125" mass="14309">MEENKLVLSSLPKTWILDLDGTMVKHNGYKEGNERLNPGIKEFLDNLPEKDVVLILTARSTDVQEETKRFLVENGVRFDHILFNLPIGERILINDKKPKGLLTAHAVNIQRDGPFHINVVIDKRI</sequence>
<protein>
    <submittedName>
        <fullName evidence="1">Uncharacterized protein</fullName>
    </submittedName>
</protein>
<gene>
    <name evidence="1" type="ORF">AAIG11_16140</name>
</gene>
<dbReference type="Proteomes" id="UP001407405">
    <property type="component" value="Unassembled WGS sequence"/>
</dbReference>
<dbReference type="Gene3D" id="3.40.50.1000">
    <property type="entry name" value="HAD superfamily/HAD-like"/>
    <property type="match status" value="1"/>
</dbReference>
<evidence type="ECO:0000313" key="2">
    <source>
        <dbReference type="Proteomes" id="UP001407405"/>
    </source>
</evidence>